<feature type="transmembrane region" description="Helical" evidence="1">
    <location>
        <begin position="242"/>
        <end position="263"/>
    </location>
</feature>
<organism evidence="2 3">
    <name type="scientific">Candidatus Ligilactobacillus excrementigallinarum</name>
    <dbReference type="NCBI Taxonomy" id="2838641"/>
    <lineage>
        <taxon>Bacteria</taxon>
        <taxon>Bacillati</taxon>
        <taxon>Bacillota</taxon>
        <taxon>Bacilli</taxon>
        <taxon>Lactobacillales</taxon>
        <taxon>Lactobacillaceae</taxon>
        <taxon>Ligilactobacillus</taxon>
    </lineage>
</organism>
<dbReference type="AlphaFoldDB" id="A0A9D2A9K0"/>
<feature type="transmembrane region" description="Helical" evidence="1">
    <location>
        <begin position="12"/>
        <end position="31"/>
    </location>
</feature>
<evidence type="ECO:0000313" key="3">
    <source>
        <dbReference type="Proteomes" id="UP000823963"/>
    </source>
</evidence>
<feature type="transmembrane region" description="Helical" evidence="1">
    <location>
        <begin position="196"/>
        <end position="211"/>
    </location>
</feature>
<keyword evidence="1" id="KW-0812">Transmembrane</keyword>
<proteinExistence type="predicted"/>
<feature type="transmembrane region" description="Helical" evidence="1">
    <location>
        <begin position="88"/>
        <end position="106"/>
    </location>
</feature>
<name>A0A9D2A9K0_9LACO</name>
<reference evidence="2" key="1">
    <citation type="journal article" date="2021" name="PeerJ">
        <title>Extensive microbial diversity within the chicken gut microbiome revealed by metagenomics and culture.</title>
        <authorList>
            <person name="Gilroy R."/>
            <person name="Ravi A."/>
            <person name="Getino M."/>
            <person name="Pursley I."/>
            <person name="Horton D.L."/>
            <person name="Alikhan N.F."/>
            <person name="Baker D."/>
            <person name="Gharbi K."/>
            <person name="Hall N."/>
            <person name="Watson M."/>
            <person name="Adriaenssens E.M."/>
            <person name="Foster-Nyarko E."/>
            <person name="Jarju S."/>
            <person name="Secka A."/>
            <person name="Antonio M."/>
            <person name="Oren A."/>
            <person name="Chaudhuri R.R."/>
            <person name="La Ragione R."/>
            <person name="Hildebrand F."/>
            <person name="Pallen M.J."/>
        </authorList>
    </citation>
    <scope>NUCLEOTIDE SEQUENCE</scope>
    <source>
        <strain evidence="2">6627</strain>
    </source>
</reference>
<feature type="transmembrane region" description="Helical" evidence="1">
    <location>
        <begin position="37"/>
        <end position="54"/>
    </location>
</feature>
<protein>
    <submittedName>
        <fullName evidence="2">O-antigen ligase family protein</fullName>
    </submittedName>
</protein>
<keyword evidence="2" id="KW-0436">Ligase</keyword>
<evidence type="ECO:0000313" key="2">
    <source>
        <dbReference type="EMBL" id="HIX01629.1"/>
    </source>
</evidence>
<feature type="transmembrane region" description="Helical" evidence="1">
    <location>
        <begin position="61"/>
        <end position="82"/>
    </location>
</feature>
<dbReference type="GO" id="GO:0016874">
    <property type="term" value="F:ligase activity"/>
    <property type="evidence" value="ECO:0007669"/>
    <property type="project" value="UniProtKB-KW"/>
</dbReference>
<feature type="transmembrane region" description="Helical" evidence="1">
    <location>
        <begin position="360"/>
        <end position="393"/>
    </location>
</feature>
<feature type="transmembrane region" description="Helical" evidence="1">
    <location>
        <begin position="217"/>
        <end position="235"/>
    </location>
</feature>
<evidence type="ECO:0000256" key="1">
    <source>
        <dbReference type="SAM" id="Phobius"/>
    </source>
</evidence>
<sequence length="410" mass="47117">MKKNVISLRNILLYLLTFIFIVFSISSYTEYGSEMKILKNICQILIIIIALFKVKLKKFKWTIPIILVLIVYPLILITFGIYKFYPLQVLMYLGMVLINILFYIVLSDFYFDKFDTFIYIWQLSSLVTLLVLLIIYRGISLNIPYMLKAVITNERYGSSLIVQRYGMGFNNVNQLALFSSILMVCSIYFIYKKKRIIFSIVCSILSFIFICNSESRAPFVALGLSIIVLIIINMKSIKLKKILLNTIYLSILLFSIYFAYYAFNGATLSSAYQNLNNISSMRLYFSSQALSFARSIGTKWFGVGPMSTSFVTHEVFGSTLTLDSSLGYSLFSYGIIGTIIISILLIYFVKSIHNNDANYFIIYFITYAIFENALFIPSSLLSCFGCVIIFIFMRIKNEKKCISNCINNNI</sequence>
<feature type="transmembrane region" description="Helical" evidence="1">
    <location>
        <begin position="118"/>
        <end position="139"/>
    </location>
</feature>
<keyword evidence="1" id="KW-0472">Membrane</keyword>
<dbReference type="EMBL" id="DXFP01000019">
    <property type="protein sequence ID" value="HIX01629.1"/>
    <property type="molecule type" value="Genomic_DNA"/>
</dbReference>
<comment type="caution">
    <text evidence="2">The sequence shown here is derived from an EMBL/GenBank/DDBJ whole genome shotgun (WGS) entry which is preliminary data.</text>
</comment>
<keyword evidence="1" id="KW-1133">Transmembrane helix</keyword>
<accession>A0A9D2A9K0</accession>
<dbReference type="Proteomes" id="UP000823963">
    <property type="component" value="Unassembled WGS sequence"/>
</dbReference>
<feature type="transmembrane region" description="Helical" evidence="1">
    <location>
        <begin position="172"/>
        <end position="191"/>
    </location>
</feature>
<feature type="transmembrane region" description="Helical" evidence="1">
    <location>
        <begin position="330"/>
        <end position="348"/>
    </location>
</feature>
<gene>
    <name evidence="2" type="ORF">H9861_02620</name>
</gene>
<reference evidence="2" key="2">
    <citation type="submission" date="2021-04" db="EMBL/GenBank/DDBJ databases">
        <authorList>
            <person name="Gilroy R."/>
        </authorList>
    </citation>
    <scope>NUCLEOTIDE SEQUENCE</scope>
    <source>
        <strain evidence="2">6627</strain>
    </source>
</reference>